<feature type="active site" description="Nucleophile" evidence="5">
    <location>
        <position position="354"/>
    </location>
</feature>
<feature type="binding site" evidence="5">
    <location>
        <position position="256"/>
    </location>
    <ligand>
        <name>S-adenosyl-L-methionine</name>
        <dbReference type="ChEBI" id="CHEBI:59789"/>
    </ligand>
</feature>
<evidence type="ECO:0000256" key="2">
    <source>
        <dbReference type="ARBA" id="ARBA00022679"/>
    </source>
</evidence>
<keyword evidence="1 5" id="KW-0489">Methyltransferase</keyword>
<dbReference type="InterPro" id="IPR049560">
    <property type="entry name" value="MeTrfase_RsmB-F_NOP2_cat"/>
</dbReference>
<evidence type="ECO:0000256" key="1">
    <source>
        <dbReference type="ARBA" id="ARBA00022603"/>
    </source>
</evidence>
<comment type="similarity">
    <text evidence="5">Belongs to the class I-like SAM-binding methyltransferase superfamily. RsmB/NOP family.</text>
</comment>
<dbReference type="CDD" id="cd02440">
    <property type="entry name" value="AdoMet_MTases"/>
    <property type="match status" value="1"/>
</dbReference>
<evidence type="ECO:0000256" key="3">
    <source>
        <dbReference type="ARBA" id="ARBA00022691"/>
    </source>
</evidence>
<feature type="binding site" evidence="5">
    <location>
        <position position="283"/>
    </location>
    <ligand>
        <name>S-adenosyl-L-methionine</name>
        <dbReference type="ChEBI" id="CHEBI:59789"/>
    </ligand>
</feature>
<evidence type="ECO:0000313" key="8">
    <source>
        <dbReference type="Proteomes" id="UP001501692"/>
    </source>
</evidence>
<dbReference type="GO" id="GO:0032259">
    <property type="term" value="P:methylation"/>
    <property type="evidence" value="ECO:0007669"/>
    <property type="project" value="UniProtKB-KW"/>
</dbReference>
<keyword evidence="8" id="KW-1185">Reference proteome</keyword>
<evidence type="ECO:0000256" key="5">
    <source>
        <dbReference type="PROSITE-ProRule" id="PRU01023"/>
    </source>
</evidence>
<dbReference type="EMBL" id="BAABJK010000004">
    <property type="protein sequence ID" value="GAA4961314.1"/>
    <property type="molecule type" value="Genomic_DNA"/>
</dbReference>
<dbReference type="PANTHER" id="PTHR22807:SF53">
    <property type="entry name" value="RIBOSOMAL RNA SMALL SUBUNIT METHYLTRANSFERASE B-RELATED"/>
    <property type="match status" value="1"/>
</dbReference>
<sequence length="404" mass="46293">MRLHRNLCFAVIDGLTLIFNEGKYADKVIQQLLKRDKRWGSRDRGFVAETVYDIVRWKRLYAEIAEVKEPYDRDNLWRMFAVWATLKGITLPDWKYFENTPTRKIKGRFDELSKVRKLRESIPDWIDEVGVKELGEAKWTKEIAMQNEKADVILRTNTLKITKEKLQNILADDGIETEFIKGYDAALKLVERANVFVTDAFKKGYFEVQDASSQLVADFLDVAPGMKVVDTCAGAGGKTLHIASLMENKGQIVAMDIYESKLKKLKVRARRNGAHNIDLKVIDSTKPIKKLYNKADRVLIDAPCSGLGVLRRNPDAKWKLEPEFLDNIRVTQQEVLQQYSRMVKEGGKLVYATCSVLPSENQDQVKAFLKSEGGTNFELVKDKKILAHQQGYDGFYMALMERKA</sequence>
<keyword evidence="3 5" id="KW-0949">S-adenosyl-L-methionine</keyword>
<dbReference type="Pfam" id="PF01189">
    <property type="entry name" value="Methyltr_RsmB-F"/>
    <property type="match status" value="1"/>
</dbReference>
<dbReference type="Pfam" id="PF22458">
    <property type="entry name" value="RsmF-B_ferredox"/>
    <property type="match status" value="1"/>
</dbReference>
<dbReference type="PANTHER" id="PTHR22807">
    <property type="entry name" value="NOP2 YEAST -RELATED NOL1/NOP2/FMU SUN DOMAIN-CONTAINING"/>
    <property type="match status" value="1"/>
</dbReference>
<gene>
    <name evidence="7" type="ORF">GCM10023315_06660</name>
</gene>
<dbReference type="InterPro" id="IPR054728">
    <property type="entry name" value="RsmB-like_ferredoxin"/>
</dbReference>
<evidence type="ECO:0000313" key="7">
    <source>
        <dbReference type="EMBL" id="GAA4961314.1"/>
    </source>
</evidence>
<proteinExistence type="inferred from homology"/>
<comment type="caution">
    <text evidence="7">The sequence shown here is derived from an EMBL/GenBank/DDBJ whole genome shotgun (WGS) entry which is preliminary data.</text>
</comment>
<keyword evidence="4 5" id="KW-0694">RNA-binding</keyword>
<dbReference type="Proteomes" id="UP001501692">
    <property type="component" value="Unassembled WGS sequence"/>
</dbReference>
<evidence type="ECO:0000259" key="6">
    <source>
        <dbReference type="PROSITE" id="PS51686"/>
    </source>
</evidence>
<keyword evidence="2 5" id="KW-0808">Transferase</keyword>
<feature type="domain" description="SAM-dependent MTase RsmB/NOP-type" evidence="6">
    <location>
        <begin position="142"/>
        <end position="403"/>
    </location>
</feature>
<protein>
    <submittedName>
        <fullName evidence="7">Class I SAM-dependent methyltransferase</fullName>
    </submittedName>
</protein>
<dbReference type="InterPro" id="IPR029063">
    <property type="entry name" value="SAM-dependent_MTases_sf"/>
</dbReference>
<feature type="binding site" evidence="5">
    <location>
        <position position="301"/>
    </location>
    <ligand>
        <name>S-adenosyl-L-methionine</name>
        <dbReference type="ChEBI" id="CHEBI:59789"/>
    </ligand>
</feature>
<reference evidence="8" key="1">
    <citation type="journal article" date="2019" name="Int. J. Syst. Evol. Microbiol.">
        <title>The Global Catalogue of Microorganisms (GCM) 10K type strain sequencing project: providing services to taxonomists for standard genome sequencing and annotation.</title>
        <authorList>
            <consortium name="The Broad Institute Genomics Platform"/>
            <consortium name="The Broad Institute Genome Sequencing Center for Infectious Disease"/>
            <person name="Wu L."/>
            <person name="Ma J."/>
        </authorList>
    </citation>
    <scope>NUCLEOTIDE SEQUENCE [LARGE SCALE GENOMIC DNA]</scope>
    <source>
        <strain evidence="8">JCM 18287</strain>
    </source>
</reference>
<comment type="caution">
    <text evidence="5">Lacks conserved residue(s) required for the propagation of feature annotation.</text>
</comment>
<dbReference type="GO" id="GO:0008168">
    <property type="term" value="F:methyltransferase activity"/>
    <property type="evidence" value="ECO:0007669"/>
    <property type="project" value="UniProtKB-KW"/>
</dbReference>
<dbReference type="Gene3D" id="3.30.70.1170">
    <property type="entry name" value="Sun protein, domain 3"/>
    <property type="match status" value="1"/>
</dbReference>
<dbReference type="InterPro" id="IPR023267">
    <property type="entry name" value="RCMT"/>
</dbReference>
<organism evidence="7 8">
    <name type="scientific">Algibacter aquimarinus</name>
    <dbReference type="NCBI Taxonomy" id="1136748"/>
    <lineage>
        <taxon>Bacteria</taxon>
        <taxon>Pseudomonadati</taxon>
        <taxon>Bacteroidota</taxon>
        <taxon>Flavobacteriia</taxon>
        <taxon>Flavobacteriales</taxon>
        <taxon>Flavobacteriaceae</taxon>
        <taxon>Algibacter</taxon>
    </lineage>
</organism>
<name>A0ABP9H3S5_9FLAO</name>
<dbReference type="PRINTS" id="PR02008">
    <property type="entry name" value="RCMTFAMILY"/>
</dbReference>
<accession>A0ABP9H3S5</accession>
<dbReference type="SUPFAM" id="SSF53335">
    <property type="entry name" value="S-adenosyl-L-methionine-dependent methyltransferases"/>
    <property type="match status" value="1"/>
</dbReference>
<dbReference type="InterPro" id="IPR001678">
    <property type="entry name" value="MeTrfase_RsmB-F_NOP2_dom"/>
</dbReference>
<dbReference type="PROSITE" id="PS51686">
    <property type="entry name" value="SAM_MT_RSMB_NOP"/>
    <property type="match status" value="1"/>
</dbReference>
<dbReference type="RefSeq" id="WP_345164535.1">
    <property type="nucleotide sequence ID" value="NZ_BAABJK010000004.1"/>
</dbReference>
<dbReference type="Gene3D" id="3.40.50.150">
    <property type="entry name" value="Vaccinia Virus protein VP39"/>
    <property type="match status" value="1"/>
</dbReference>
<evidence type="ECO:0000256" key="4">
    <source>
        <dbReference type="ARBA" id="ARBA00022884"/>
    </source>
</evidence>